<dbReference type="InterPro" id="IPR023780">
    <property type="entry name" value="Chromo_domain"/>
</dbReference>
<feature type="compositionally biased region" description="Acidic residues" evidence="3">
    <location>
        <begin position="115"/>
        <end position="133"/>
    </location>
</feature>
<evidence type="ECO:0000259" key="4">
    <source>
        <dbReference type="PROSITE" id="PS50013"/>
    </source>
</evidence>
<feature type="compositionally biased region" description="Acidic residues" evidence="3">
    <location>
        <begin position="46"/>
        <end position="55"/>
    </location>
</feature>
<feature type="compositionally biased region" description="Basic residues" evidence="3">
    <location>
        <begin position="138"/>
        <end position="150"/>
    </location>
</feature>
<dbReference type="PRINTS" id="PR00929">
    <property type="entry name" value="ATHOOK"/>
</dbReference>
<dbReference type="SMART" id="SM00298">
    <property type="entry name" value="CHROMO"/>
    <property type="match status" value="1"/>
</dbReference>
<name>A0A1B6KKF2_9HEMI</name>
<evidence type="ECO:0000256" key="3">
    <source>
        <dbReference type="SAM" id="MobiDB-lite"/>
    </source>
</evidence>
<dbReference type="Pfam" id="PF00385">
    <property type="entry name" value="Chromo"/>
    <property type="match status" value="1"/>
</dbReference>
<dbReference type="SUPFAM" id="SSF54160">
    <property type="entry name" value="Chromo domain-like"/>
    <property type="match status" value="1"/>
</dbReference>
<dbReference type="GO" id="GO:0005694">
    <property type="term" value="C:chromosome"/>
    <property type="evidence" value="ECO:0007669"/>
    <property type="project" value="UniProtKB-ARBA"/>
</dbReference>
<feature type="compositionally biased region" description="Basic residues" evidence="3">
    <location>
        <begin position="60"/>
        <end position="72"/>
    </location>
</feature>
<dbReference type="InterPro" id="IPR051219">
    <property type="entry name" value="Heterochromatin_chromo-domain"/>
</dbReference>
<dbReference type="SMART" id="SM00384">
    <property type="entry name" value="AT_hook"/>
    <property type="match status" value="3"/>
</dbReference>
<sequence>MGLEKGISDSENSNVEKDELVVNSSKKRGRALRGSLKGKAEKTGESSDEVGDSVVEEPKKRGRPSKTPTRKIMKTDNNSPRVVDSPKSQSKNKRKTTDDSDDDSVTNNKGSVTSVDEEEKTGESSDEVGDSVVEEPKKRGRPSKTPTRKIMKTDNNSPRVVDSPKSQSKNKRKTTDDSDDDSVTNNKGSVTSVDEEEKVADLSGEEDEENSVVESPKKRGRFKKAETPSKTSSRVVVKPNSKSKTPNKDKKKTVDSDDESETDGIYYEVDRIKEVYFRKDGSREFLVSWKGYKSNDDTWEPEAHLDCEDLIKKFMEKVQKAKGFSRKELREMDKRKQVVPVPHARIHCGYKLRNTGFRPFYEE</sequence>
<dbReference type="PANTHER" id="PTHR22812">
    <property type="entry name" value="CHROMOBOX PROTEIN"/>
    <property type="match status" value="1"/>
</dbReference>
<dbReference type="GO" id="GO:0005634">
    <property type="term" value="C:nucleus"/>
    <property type="evidence" value="ECO:0007669"/>
    <property type="project" value="UniProtKB-SubCell"/>
</dbReference>
<evidence type="ECO:0000256" key="2">
    <source>
        <dbReference type="ARBA" id="ARBA00023242"/>
    </source>
</evidence>
<dbReference type="AlphaFoldDB" id="A0A1B6KKF2"/>
<proteinExistence type="predicted"/>
<protein>
    <recommendedName>
        <fullName evidence="4">Chromo domain-containing protein</fullName>
    </recommendedName>
</protein>
<dbReference type="Gene3D" id="2.40.50.40">
    <property type="match status" value="1"/>
</dbReference>
<accession>A0A1B6KKF2</accession>
<gene>
    <name evidence="5" type="ORF">g.30157</name>
</gene>
<dbReference type="CDD" id="cd00024">
    <property type="entry name" value="CD_CSD"/>
    <property type="match status" value="1"/>
</dbReference>
<feature type="compositionally biased region" description="Basic and acidic residues" evidence="3">
    <location>
        <begin position="246"/>
        <end position="255"/>
    </location>
</feature>
<feature type="region of interest" description="Disordered" evidence="3">
    <location>
        <begin position="1"/>
        <end position="263"/>
    </location>
</feature>
<evidence type="ECO:0000313" key="5">
    <source>
        <dbReference type="EMBL" id="JAT11932.1"/>
    </source>
</evidence>
<reference evidence="5" key="1">
    <citation type="submission" date="2015-11" db="EMBL/GenBank/DDBJ databases">
        <title>De novo transcriptome assembly of four potential Pierce s Disease insect vectors from Arizona vineyards.</title>
        <authorList>
            <person name="Tassone E.E."/>
        </authorList>
    </citation>
    <scope>NUCLEOTIDE SEQUENCE</scope>
</reference>
<dbReference type="InterPro" id="IPR017956">
    <property type="entry name" value="AT_hook_DNA-bd_motif"/>
</dbReference>
<organism evidence="5">
    <name type="scientific">Graphocephala atropunctata</name>
    <dbReference type="NCBI Taxonomy" id="36148"/>
    <lineage>
        <taxon>Eukaryota</taxon>
        <taxon>Metazoa</taxon>
        <taxon>Ecdysozoa</taxon>
        <taxon>Arthropoda</taxon>
        <taxon>Hexapoda</taxon>
        <taxon>Insecta</taxon>
        <taxon>Pterygota</taxon>
        <taxon>Neoptera</taxon>
        <taxon>Paraneoptera</taxon>
        <taxon>Hemiptera</taxon>
        <taxon>Auchenorrhyncha</taxon>
        <taxon>Membracoidea</taxon>
        <taxon>Cicadellidae</taxon>
        <taxon>Cicadellinae</taxon>
        <taxon>Cicadellini</taxon>
        <taxon>Graphocephala</taxon>
    </lineage>
</organism>
<dbReference type="GO" id="GO:0003677">
    <property type="term" value="F:DNA binding"/>
    <property type="evidence" value="ECO:0007669"/>
    <property type="project" value="InterPro"/>
</dbReference>
<feature type="compositionally biased region" description="Acidic residues" evidence="3">
    <location>
        <begin position="193"/>
        <end position="211"/>
    </location>
</feature>
<evidence type="ECO:0000256" key="1">
    <source>
        <dbReference type="ARBA" id="ARBA00004123"/>
    </source>
</evidence>
<feature type="domain" description="Chromo" evidence="4">
    <location>
        <begin position="267"/>
        <end position="326"/>
    </location>
</feature>
<dbReference type="EMBL" id="GEBQ01028045">
    <property type="protein sequence ID" value="JAT11932.1"/>
    <property type="molecule type" value="Transcribed_RNA"/>
</dbReference>
<dbReference type="InterPro" id="IPR016197">
    <property type="entry name" value="Chromo-like_dom_sf"/>
</dbReference>
<dbReference type="PROSITE" id="PS50013">
    <property type="entry name" value="CHROMO_2"/>
    <property type="match status" value="1"/>
</dbReference>
<comment type="subcellular location">
    <subcellularLocation>
        <location evidence="1">Nucleus</location>
    </subcellularLocation>
</comment>
<keyword evidence="2" id="KW-0539">Nucleus</keyword>
<dbReference type="InterPro" id="IPR000953">
    <property type="entry name" value="Chromo/chromo_shadow_dom"/>
</dbReference>